<dbReference type="InterPro" id="IPR000182">
    <property type="entry name" value="GNAT_dom"/>
</dbReference>
<evidence type="ECO:0000313" key="2">
    <source>
        <dbReference type="EMBL" id="CAB4583465.1"/>
    </source>
</evidence>
<sequence>MQRSRDDWATSVVLADGETGYVRALTPADAPALLAFHERQPRENLYRRFFSPKPTLTAAELRHFTEIDFVDRVALVLEIHGEFAAWASYERWPGRDDADVAFMVDDVHRGKGIATLLLEHLAAIARFNGIGRFTADVLADNRPMLGVFSRAGWPVQRHFDSGVVELEFPLTDTEQFVDSVEQRERRADSRSVARLLLPRSIAVIGASDEPGSIGNEVWRNVASGAVQPCFPVNPNRTTVGGVPAFATVLDIDHDVWLAVIATPAAVLEQVIDQCIEKRVRGAVVLTAIDGTGIDVQAIVDRARRFGMRIIGPASMGIATGRVRGDTDGPTDEPVGVQAALVPVELPAGGVAISLQSGSLGASLLQLASQMSMGISWFVSLGDKSDVSGNDLLQFWEDDERTKVIAIYTESLGNPRKFARIARRVSRRRPIVAVRTGAAALGTAAEALYQQAGLIEVPTVRAMLDTARVLACQPVPTGPRVAVLTNSRSPGVLAAAALQAAGLEVVPPPVPLDWRSDVDDYGPAVTAAIADPSIDALLVVHAPPILSARVPTRAIDEAATGAAKPVLAVMLGRQDGPIRDGSTVPSFSFPEPAAAVLGHLAAYRRWLDTEALATVADLDGVDQVAATGLITAAIERAGGGTAHMDASIPEVQGLLASYGVLAPATELVEAFGPDDIVEVAERIGYPVGLKAGQRRAGRSAEAGIALDLPDADAVRDAVAVMRASLGDGAASITVQRMVTPGIDVRIRCTTDDRLGAVVTVGLGGIMADAIGDEESRLAPVSTAAAMNLVATSRVGAALAAAGIDPRPLVDTITRVSHLVFEHTSIEELDINPAIVSDAGCWVVDAHLTLTATTQPETPMRRLV</sequence>
<dbReference type="SMART" id="SM00881">
    <property type="entry name" value="CoA_binding"/>
    <property type="match status" value="1"/>
</dbReference>
<dbReference type="PANTHER" id="PTHR42793">
    <property type="entry name" value="COA BINDING DOMAIN CONTAINING PROTEIN"/>
    <property type="match status" value="1"/>
</dbReference>
<dbReference type="AlphaFoldDB" id="A0A6J6F7B9"/>
<protein>
    <submittedName>
        <fullName evidence="2">Unannotated protein</fullName>
    </submittedName>
</protein>
<organism evidence="2">
    <name type="scientific">freshwater metagenome</name>
    <dbReference type="NCBI Taxonomy" id="449393"/>
    <lineage>
        <taxon>unclassified sequences</taxon>
        <taxon>metagenomes</taxon>
        <taxon>ecological metagenomes</taxon>
    </lineage>
</organism>
<dbReference type="InterPro" id="IPR016102">
    <property type="entry name" value="Succinyl-CoA_synth-like"/>
</dbReference>
<reference evidence="2" key="1">
    <citation type="submission" date="2020-05" db="EMBL/GenBank/DDBJ databases">
        <authorList>
            <person name="Chiriac C."/>
            <person name="Salcher M."/>
            <person name="Ghai R."/>
            <person name="Kavagutti S V."/>
        </authorList>
    </citation>
    <scope>NUCLEOTIDE SEQUENCE</scope>
</reference>
<feature type="domain" description="N-acetyltransferase" evidence="1">
    <location>
        <begin position="20"/>
        <end position="171"/>
    </location>
</feature>
<dbReference type="Gene3D" id="3.40.50.720">
    <property type="entry name" value="NAD(P)-binding Rossmann-like Domain"/>
    <property type="match status" value="1"/>
</dbReference>
<dbReference type="EMBL" id="CAEZSR010000169">
    <property type="protein sequence ID" value="CAB4583465.1"/>
    <property type="molecule type" value="Genomic_DNA"/>
</dbReference>
<dbReference type="GO" id="GO:0005524">
    <property type="term" value="F:ATP binding"/>
    <property type="evidence" value="ECO:0007669"/>
    <property type="project" value="InterPro"/>
</dbReference>
<dbReference type="Pfam" id="PF00583">
    <property type="entry name" value="Acetyltransf_1"/>
    <property type="match status" value="1"/>
</dbReference>
<dbReference type="GO" id="GO:0016747">
    <property type="term" value="F:acyltransferase activity, transferring groups other than amino-acyl groups"/>
    <property type="evidence" value="ECO:0007669"/>
    <property type="project" value="InterPro"/>
</dbReference>
<dbReference type="InterPro" id="IPR013815">
    <property type="entry name" value="ATP_grasp_subdomain_1"/>
</dbReference>
<dbReference type="Pfam" id="PF13607">
    <property type="entry name" value="Succ_CoA_lig"/>
    <property type="match status" value="1"/>
</dbReference>
<dbReference type="Gene3D" id="3.30.470.20">
    <property type="entry name" value="ATP-grasp fold, B domain"/>
    <property type="match status" value="1"/>
</dbReference>
<proteinExistence type="predicted"/>
<dbReference type="Pfam" id="PF13549">
    <property type="entry name" value="ATP-grasp_5"/>
    <property type="match status" value="1"/>
</dbReference>
<dbReference type="SUPFAM" id="SSF52210">
    <property type="entry name" value="Succinyl-CoA synthetase domains"/>
    <property type="match status" value="2"/>
</dbReference>
<dbReference type="CDD" id="cd04301">
    <property type="entry name" value="NAT_SF"/>
    <property type="match status" value="1"/>
</dbReference>
<dbReference type="SUPFAM" id="SSF51735">
    <property type="entry name" value="NAD(P)-binding Rossmann-fold domains"/>
    <property type="match status" value="1"/>
</dbReference>
<dbReference type="Gene3D" id="3.30.1490.20">
    <property type="entry name" value="ATP-grasp fold, A domain"/>
    <property type="match status" value="1"/>
</dbReference>
<gene>
    <name evidence="2" type="ORF">UFOPK1493_03244</name>
</gene>
<dbReference type="InterPro" id="IPR036291">
    <property type="entry name" value="NAD(P)-bd_dom_sf"/>
</dbReference>
<dbReference type="Gene3D" id="3.40.50.261">
    <property type="entry name" value="Succinyl-CoA synthetase domains"/>
    <property type="match status" value="2"/>
</dbReference>
<dbReference type="InterPro" id="IPR016181">
    <property type="entry name" value="Acyl_CoA_acyltransferase"/>
</dbReference>
<dbReference type="PROSITE" id="PS51186">
    <property type="entry name" value="GNAT"/>
    <property type="match status" value="1"/>
</dbReference>
<evidence type="ECO:0000259" key="1">
    <source>
        <dbReference type="PROSITE" id="PS51186"/>
    </source>
</evidence>
<dbReference type="InterPro" id="IPR032875">
    <property type="entry name" value="Succ_CoA_lig_flav_dom"/>
</dbReference>
<accession>A0A6J6F7B9</accession>
<dbReference type="SUPFAM" id="SSF55729">
    <property type="entry name" value="Acyl-CoA N-acyltransferases (Nat)"/>
    <property type="match status" value="1"/>
</dbReference>
<dbReference type="PANTHER" id="PTHR42793:SF1">
    <property type="entry name" value="PEPTIDYL-LYSINE N-ACETYLTRANSFERASE PATZ"/>
    <property type="match status" value="1"/>
</dbReference>
<dbReference type="Gene3D" id="3.40.630.30">
    <property type="match status" value="1"/>
</dbReference>
<dbReference type="SUPFAM" id="SSF56059">
    <property type="entry name" value="Glutathione synthetase ATP-binding domain-like"/>
    <property type="match status" value="1"/>
</dbReference>
<dbReference type="InterPro" id="IPR003781">
    <property type="entry name" value="CoA-bd"/>
</dbReference>
<name>A0A6J6F7B9_9ZZZZ</name>
<dbReference type="Pfam" id="PF13380">
    <property type="entry name" value="CoA_binding_2"/>
    <property type="match status" value="1"/>
</dbReference>